<dbReference type="InterPro" id="IPR020904">
    <property type="entry name" value="Sc_DH/Rdtase_CS"/>
</dbReference>
<comment type="similarity">
    <text evidence="1 3">Belongs to the short-chain dehydrogenases/reductases (SDR) family.</text>
</comment>
<dbReference type="Proteomes" id="UP000199103">
    <property type="component" value="Chromosome I"/>
</dbReference>
<keyword evidence="5" id="KW-1185">Reference proteome</keyword>
<dbReference type="Pfam" id="PF00106">
    <property type="entry name" value="adh_short"/>
    <property type="match status" value="1"/>
</dbReference>
<organism evidence="4 5">
    <name type="scientific">Microlunatus soli</name>
    <dbReference type="NCBI Taxonomy" id="630515"/>
    <lineage>
        <taxon>Bacteria</taxon>
        <taxon>Bacillati</taxon>
        <taxon>Actinomycetota</taxon>
        <taxon>Actinomycetes</taxon>
        <taxon>Propionibacteriales</taxon>
        <taxon>Propionibacteriaceae</taxon>
        <taxon>Microlunatus</taxon>
    </lineage>
</organism>
<dbReference type="PRINTS" id="PR00081">
    <property type="entry name" value="GDHRDH"/>
</dbReference>
<dbReference type="Gene3D" id="3.40.50.720">
    <property type="entry name" value="NAD(P)-binding Rossmann-like Domain"/>
    <property type="match status" value="1"/>
</dbReference>
<keyword evidence="2" id="KW-0560">Oxidoreductase</keyword>
<dbReference type="GO" id="GO:0032787">
    <property type="term" value="P:monocarboxylic acid metabolic process"/>
    <property type="evidence" value="ECO:0007669"/>
    <property type="project" value="UniProtKB-ARBA"/>
</dbReference>
<dbReference type="PRINTS" id="PR00080">
    <property type="entry name" value="SDRFAMILY"/>
</dbReference>
<gene>
    <name evidence="4" type="ORF">SAMN04489812_4472</name>
</gene>
<name>A0A1H1YA21_9ACTN</name>
<protein>
    <submittedName>
        <fullName evidence="4">3-oxoacyl-[acyl-carrier protein] reductase</fullName>
    </submittedName>
</protein>
<evidence type="ECO:0000256" key="2">
    <source>
        <dbReference type="ARBA" id="ARBA00023002"/>
    </source>
</evidence>
<proteinExistence type="inferred from homology"/>
<dbReference type="FunFam" id="3.40.50.720:FF:000173">
    <property type="entry name" value="3-oxoacyl-[acyl-carrier protein] reductase"/>
    <property type="match status" value="1"/>
</dbReference>
<dbReference type="PANTHER" id="PTHR42879:SF2">
    <property type="entry name" value="3-OXOACYL-[ACYL-CARRIER-PROTEIN] REDUCTASE FABG"/>
    <property type="match status" value="1"/>
</dbReference>
<dbReference type="PROSITE" id="PS00061">
    <property type="entry name" value="ADH_SHORT"/>
    <property type="match status" value="1"/>
</dbReference>
<dbReference type="GO" id="GO:0016491">
    <property type="term" value="F:oxidoreductase activity"/>
    <property type="evidence" value="ECO:0007669"/>
    <property type="project" value="UniProtKB-KW"/>
</dbReference>
<evidence type="ECO:0000313" key="5">
    <source>
        <dbReference type="Proteomes" id="UP000199103"/>
    </source>
</evidence>
<dbReference type="SUPFAM" id="SSF51735">
    <property type="entry name" value="NAD(P)-binding Rossmann-fold domains"/>
    <property type="match status" value="1"/>
</dbReference>
<dbReference type="AlphaFoldDB" id="A0A1H1YA21"/>
<dbReference type="InterPro" id="IPR036291">
    <property type="entry name" value="NAD(P)-bd_dom_sf"/>
</dbReference>
<dbReference type="EMBL" id="LT629772">
    <property type="protein sequence ID" value="SDT18293.1"/>
    <property type="molecule type" value="Genomic_DNA"/>
</dbReference>
<evidence type="ECO:0000313" key="4">
    <source>
        <dbReference type="EMBL" id="SDT18293.1"/>
    </source>
</evidence>
<dbReference type="InterPro" id="IPR002347">
    <property type="entry name" value="SDR_fam"/>
</dbReference>
<dbReference type="STRING" id="630515.SAMN04489812_4472"/>
<evidence type="ECO:0000256" key="3">
    <source>
        <dbReference type="RuleBase" id="RU000363"/>
    </source>
</evidence>
<dbReference type="RefSeq" id="WP_197679814.1">
    <property type="nucleotide sequence ID" value="NZ_LT629772.1"/>
</dbReference>
<sequence>MVNNKGDRQSVVITGVGGGPGLGYELPLAFARSGAELTINSYQESESDLDQLLSELRPLGCEPAVVVGDISTEQVAQELVATAESRYERVDVLVNNASISTPTLCHEMSLERWQRTIDVNLTSVFLTTRAALGPMRRQRSGRIVNIASQVGQKGAVEHGHYAAAKAGVIAFTKSIAREVADFGITANCVAPGPLNTRLMRNVSQEWRDQKLSELVLPRFGEPSEVVPSVLFLASDPGGNLYTGQTLGPNSGDVML</sequence>
<dbReference type="PANTHER" id="PTHR42879">
    <property type="entry name" value="3-OXOACYL-(ACYL-CARRIER-PROTEIN) REDUCTASE"/>
    <property type="match status" value="1"/>
</dbReference>
<evidence type="ECO:0000256" key="1">
    <source>
        <dbReference type="ARBA" id="ARBA00006484"/>
    </source>
</evidence>
<accession>A0A1H1YA21</accession>
<reference evidence="4 5" key="1">
    <citation type="submission" date="2016-10" db="EMBL/GenBank/DDBJ databases">
        <authorList>
            <person name="de Groot N.N."/>
        </authorList>
    </citation>
    <scope>NUCLEOTIDE SEQUENCE [LARGE SCALE GENOMIC DNA]</scope>
    <source>
        <strain evidence="4 5">DSM 21800</strain>
    </source>
</reference>
<dbReference type="InterPro" id="IPR050259">
    <property type="entry name" value="SDR"/>
</dbReference>